<reference evidence="1" key="1">
    <citation type="submission" date="2014-12" db="EMBL/GenBank/DDBJ databases">
        <title>Insight into the proteome of Arion vulgaris.</title>
        <authorList>
            <person name="Aradska J."/>
            <person name="Bulat T."/>
            <person name="Smidak R."/>
            <person name="Sarate P."/>
            <person name="Gangsoo J."/>
            <person name="Sialana F."/>
            <person name="Bilban M."/>
            <person name="Lubec G."/>
        </authorList>
    </citation>
    <scope>NUCLEOTIDE SEQUENCE</scope>
    <source>
        <tissue evidence="1">Skin</tissue>
    </source>
</reference>
<sequence>MDYFRKVLGGPQGDVHTSSSAETIERLCERVSSSTLLDDRRDAVRALKALSKKFRLE</sequence>
<protein>
    <submittedName>
        <fullName evidence="1">Uncharacterized protein</fullName>
    </submittedName>
</protein>
<dbReference type="PANTHER" id="PTHR10013:SF0">
    <property type="entry name" value="GENERAL VESICULAR TRANSPORT FACTOR P115"/>
    <property type="match status" value="1"/>
</dbReference>
<dbReference type="GO" id="GO:0061025">
    <property type="term" value="P:membrane fusion"/>
    <property type="evidence" value="ECO:0007669"/>
    <property type="project" value="TreeGrafter"/>
</dbReference>
<proteinExistence type="predicted"/>
<dbReference type="InterPro" id="IPR011989">
    <property type="entry name" value="ARM-like"/>
</dbReference>
<dbReference type="GO" id="GO:0005795">
    <property type="term" value="C:Golgi stack"/>
    <property type="evidence" value="ECO:0007669"/>
    <property type="project" value="TreeGrafter"/>
</dbReference>
<dbReference type="GO" id="GO:0048211">
    <property type="term" value="P:Golgi vesicle docking"/>
    <property type="evidence" value="ECO:0007669"/>
    <property type="project" value="TreeGrafter"/>
</dbReference>
<name>A0A0B7BZC1_9EUPU</name>
<evidence type="ECO:0000313" key="1">
    <source>
        <dbReference type="EMBL" id="CEK98549.1"/>
    </source>
</evidence>
<feature type="non-terminal residue" evidence="1">
    <location>
        <position position="57"/>
    </location>
</feature>
<dbReference type="InterPro" id="IPR024095">
    <property type="entry name" value="Vesicle_P115"/>
</dbReference>
<dbReference type="GO" id="GO:0006888">
    <property type="term" value="P:endoplasmic reticulum to Golgi vesicle-mediated transport"/>
    <property type="evidence" value="ECO:0007669"/>
    <property type="project" value="TreeGrafter"/>
</dbReference>
<dbReference type="AlphaFoldDB" id="A0A0B7BZC1"/>
<dbReference type="GO" id="GO:0005783">
    <property type="term" value="C:endoplasmic reticulum"/>
    <property type="evidence" value="ECO:0007669"/>
    <property type="project" value="TreeGrafter"/>
</dbReference>
<dbReference type="GO" id="GO:0006886">
    <property type="term" value="P:intracellular protein transport"/>
    <property type="evidence" value="ECO:0007669"/>
    <property type="project" value="TreeGrafter"/>
</dbReference>
<dbReference type="GO" id="GO:0012507">
    <property type="term" value="C:ER to Golgi transport vesicle membrane"/>
    <property type="evidence" value="ECO:0007669"/>
    <property type="project" value="TreeGrafter"/>
</dbReference>
<dbReference type="Gene3D" id="1.25.10.10">
    <property type="entry name" value="Leucine-rich Repeat Variant"/>
    <property type="match status" value="1"/>
</dbReference>
<dbReference type="PANTHER" id="PTHR10013">
    <property type="entry name" value="GENERAL VESICULAR TRANSPORT FACTOR P115"/>
    <property type="match status" value="1"/>
</dbReference>
<accession>A0A0B7BZC1</accession>
<organism evidence="1">
    <name type="scientific">Arion vulgaris</name>
    <dbReference type="NCBI Taxonomy" id="1028688"/>
    <lineage>
        <taxon>Eukaryota</taxon>
        <taxon>Metazoa</taxon>
        <taxon>Spiralia</taxon>
        <taxon>Lophotrochozoa</taxon>
        <taxon>Mollusca</taxon>
        <taxon>Gastropoda</taxon>
        <taxon>Heterobranchia</taxon>
        <taxon>Euthyneura</taxon>
        <taxon>Panpulmonata</taxon>
        <taxon>Eupulmonata</taxon>
        <taxon>Stylommatophora</taxon>
        <taxon>Helicina</taxon>
        <taxon>Arionoidea</taxon>
        <taxon>Arionidae</taxon>
        <taxon>Arion</taxon>
    </lineage>
</organism>
<dbReference type="EMBL" id="HACG01051678">
    <property type="protein sequence ID" value="CEK98549.1"/>
    <property type="molecule type" value="Transcribed_RNA"/>
</dbReference>
<gene>
    <name evidence="1" type="primary">ORF219002</name>
</gene>
<dbReference type="GO" id="GO:0045056">
    <property type="term" value="P:transcytosis"/>
    <property type="evidence" value="ECO:0007669"/>
    <property type="project" value="TreeGrafter"/>
</dbReference>